<evidence type="ECO:0000256" key="3">
    <source>
        <dbReference type="ARBA" id="ARBA00023015"/>
    </source>
</evidence>
<protein>
    <recommendedName>
        <fullName evidence="9">Zn(2)-C6 fungal-type domain-containing protein</fullName>
    </recommendedName>
</protein>
<evidence type="ECO:0000256" key="6">
    <source>
        <dbReference type="ARBA" id="ARBA00023242"/>
    </source>
</evidence>
<keyword evidence="5" id="KW-0804">Transcription</keyword>
<evidence type="ECO:0008006" key="9">
    <source>
        <dbReference type="Google" id="ProtNLM"/>
    </source>
</evidence>
<evidence type="ECO:0000313" key="7">
    <source>
        <dbReference type="EMBL" id="TVY92659.1"/>
    </source>
</evidence>
<dbReference type="Proteomes" id="UP000315522">
    <property type="component" value="Unassembled WGS sequence"/>
</dbReference>
<keyword evidence="2" id="KW-0862">Zinc</keyword>
<dbReference type="GO" id="GO:0003677">
    <property type="term" value="F:DNA binding"/>
    <property type="evidence" value="ECO:0007669"/>
    <property type="project" value="UniProtKB-KW"/>
</dbReference>
<evidence type="ECO:0000256" key="4">
    <source>
        <dbReference type="ARBA" id="ARBA00023125"/>
    </source>
</evidence>
<keyword evidence="6" id="KW-0539">Nucleus</keyword>
<keyword evidence="3" id="KW-0805">Transcription regulation</keyword>
<comment type="caution">
    <text evidence="7">The sequence shown here is derived from an EMBL/GenBank/DDBJ whole genome shotgun (WGS) entry which is preliminary data.</text>
</comment>
<evidence type="ECO:0000313" key="8">
    <source>
        <dbReference type="Proteomes" id="UP000315522"/>
    </source>
</evidence>
<keyword evidence="8" id="KW-1185">Reference proteome</keyword>
<evidence type="ECO:0000256" key="1">
    <source>
        <dbReference type="ARBA" id="ARBA00022723"/>
    </source>
</evidence>
<reference evidence="7 8" key="1">
    <citation type="submission" date="2018-05" db="EMBL/GenBank/DDBJ databases">
        <title>Genome sequencing and assembly of the regulated plant pathogen Lachnellula willkommii and related sister species for the development of diagnostic species identification markers.</title>
        <authorList>
            <person name="Giroux E."/>
            <person name="Bilodeau G."/>
        </authorList>
    </citation>
    <scope>NUCLEOTIDE SEQUENCE [LARGE SCALE GENOMIC DNA]</scope>
    <source>
        <strain evidence="7 8">CBS 172.35</strain>
    </source>
</reference>
<proteinExistence type="predicted"/>
<keyword evidence="4" id="KW-0238">DNA-binding</keyword>
<sequence length="588" mass="66665">MSARQAQAPGITPLGFQHRLKDFVLWKMISQEKEAYRARPAPQIFPGTWFRNSGTVFPNLGLGALPAIRRVKCDETKPCCDKCVSTGRACDGYKPPKELKVKKSKRSKNNAAAENMLHRDVEATSVTTYVPSLDVQASSPERRSFHYFRSRNLSSMPGNFEPYLWDNLVLQFCHVYPAVQQSLIALGAICEEHKRRGMALTTSTPANENVLKQYNIAVKGLVDYLSSANQDPRVALISCLMFVWIEFLQRNVDSGFRHLNSGLKILQDLRESQIPGKISPVNDKKKEDIYGALNRSFTRLRVQAAMHGSTSAGLTTSSTRVLEAVGLIPHSFSDIYEARVCLDNEYNAIFGYMRTLRDGDRYSRYENMNEATIDSIRVAHLQRLAQWKQATGAMMASSLQPRNQTLKSGFMYLELYYTFITIALKTLLGGEMCFDDHIVEFERIATLCESLVHDRYHGKPPPLSFDMGVIPPLFFLVLKCRLQPLRQKAMALLRLAPEQEGMFPRDSALKFCEWKVATEERGRGDLPFDKLLPESARIYQEHTAMKETWVGESVMCIQYRKGPPCHDDLKCVELPVDMEMVQGMGNML</sequence>
<dbReference type="EMBL" id="QGML01000271">
    <property type="protein sequence ID" value="TVY92659.1"/>
    <property type="molecule type" value="Genomic_DNA"/>
</dbReference>
<accession>A0A559MI69</accession>
<name>A0A559MI69_9HELO</name>
<organism evidence="7 8">
    <name type="scientific">Lachnellula willkommii</name>
    <dbReference type="NCBI Taxonomy" id="215461"/>
    <lineage>
        <taxon>Eukaryota</taxon>
        <taxon>Fungi</taxon>
        <taxon>Dikarya</taxon>
        <taxon>Ascomycota</taxon>
        <taxon>Pezizomycotina</taxon>
        <taxon>Leotiomycetes</taxon>
        <taxon>Helotiales</taxon>
        <taxon>Lachnaceae</taxon>
        <taxon>Lachnellula</taxon>
    </lineage>
</organism>
<keyword evidence="1" id="KW-0479">Metal-binding</keyword>
<evidence type="ECO:0000256" key="2">
    <source>
        <dbReference type="ARBA" id="ARBA00022833"/>
    </source>
</evidence>
<gene>
    <name evidence="7" type="ORF">LAWI1_G003068</name>
</gene>
<evidence type="ECO:0000256" key="5">
    <source>
        <dbReference type="ARBA" id="ARBA00023163"/>
    </source>
</evidence>
<dbReference type="GO" id="GO:0046872">
    <property type="term" value="F:metal ion binding"/>
    <property type="evidence" value="ECO:0007669"/>
    <property type="project" value="UniProtKB-KW"/>
</dbReference>
<dbReference type="PANTHER" id="PTHR36206:SF12">
    <property type="entry name" value="ASPERCRYPTIN BIOSYNTHESIS CLUSTER-SPECIFIC TRANSCRIPTION REGULATOR ATNN-RELATED"/>
    <property type="match status" value="1"/>
</dbReference>
<dbReference type="PANTHER" id="PTHR36206">
    <property type="entry name" value="ASPERCRYPTIN BIOSYNTHESIS CLUSTER-SPECIFIC TRANSCRIPTION REGULATOR ATNN-RELATED"/>
    <property type="match status" value="1"/>
</dbReference>
<dbReference type="AlphaFoldDB" id="A0A559MI69"/>
<dbReference type="InterPro" id="IPR052360">
    <property type="entry name" value="Transcr_Regulatory_Proteins"/>
</dbReference>